<dbReference type="PANTHER" id="PTHR43671">
    <property type="entry name" value="SERINE/THREONINE-PROTEIN KINASE NEK"/>
    <property type="match status" value="1"/>
</dbReference>
<dbReference type="GO" id="GO:0004674">
    <property type="term" value="F:protein serine/threonine kinase activity"/>
    <property type="evidence" value="ECO:0007669"/>
    <property type="project" value="UniProtKB-KW"/>
</dbReference>
<dbReference type="EMBL" id="CP073721">
    <property type="protein sequence ID" value="UWZ37063.1"/>
    <property type="molecule type" value="Genomic_DNA"/>
</dbReference>
<keyword evidence="3" id="KW-0547">Nucleotide-binding</keyword>
<gene>
    <name evidence="7" type="ORF">Drose_01690</name>
</gene>
<keyword evidence="7" id="KW-0723">Serine/threonine-protein kinase</keyword>
<dbReference type="InterPro" id="IPR011009">
    <property type="entry name" value="Kinase-like_dom_sf"/>
</dbReference>
<dbReference type="SMART" id="SM00220">
    <property type="entry name" value="S_TKc"/>
    <property type="match status" value="1"/>
</dbReference>
<accession>A0ABY5Z7P0</accession>
<evidence type="ECO:0000256" key="2">
    <source>
        <dbReference type="ARBA" id="ARBA00022679"/>
    </source>
</evidence>
<dbReference type="InterPro" id="IPR050660">
    <property type="entry name" value="NEK_Ser/Thr_kinase"/>
</dbReference>
<name>A0ABY5Z7P0_9ACTN</name>
<sequence length="545" mass="60669">MAAVFSDPGDLFYDARNTARPTRGRFRYQDECVALRCIANLVYGGVTEIIVEWSTDYIAILADEQPELVSIKHRDPGQGDWQMSQLRHVILDLHMVWRAMTEQCRCTFASNAGLTPDASDKLTNRLRDYLPAGVQPDEVARFQTVLAMPDPPLPRRTEITAVGVRDMMGALSLLDRDPRYAEDCYQVLVDRIGAAASEQPDRPEQRIARLTGSMRAVNERQRPRQADQTVRIADLRDLVLRTHDECVRRPARPAAPTIPLRAIRPRTAPLRDTDEWYGGLELQLDGYSVLIHDPVEVHRPPDRSYREQRSNGRQLVPRQRDVRVVRLDVVRPDRSADQRRQQVIREADLHTQLRNLPELIDRWGSDRQIGYVTAIPQGRSLPAAFGPPPYSATALDGLLRALPSLGRALADFHSNGLAHRALRPEALFLAGHKLSLLDAGLAAVPPVMGEGTPFYRAPEQERPARRAPAAATDVYQLAAIIYHLAVGQLPGPNPPPPSILRPELSPAIDRALMAALLPEPGDRLTLLDLIDKCTAVLRSGGALAC</sequence>
<evidence type="ECO:0000313" key="8">
    <source>
        <dbReference type="Proteomes" id="UP001058271"/>
    </source>
</evidence>
<evidence type="ECO:0000256" key="4">
    <source>
        <dbReference type="ARBA" id="ARBA00022777"/>
    </source>
</evidence>
<keyword evidence="8" id="KW-1185">Reference proteome</keyword>
<protein>
    <recommendedName>
        <fullName evidence="1">non-specific serine/threonine protein kinase</fullName>
        <ecNumber evidence="1">2.7.11.1</ecNumber>
    </recommendedName>
</protein>
<evidence type="ECO:0000259" key="6">
    <source>
        <dbReference type="PROSITE" id="PS50011"/>
    </source>
</evidence>
<keyword evidence="4 7" id="KW-0418">Kinase</keyword>
<dbReference type="InterPro" id="IPR000719">
    <property type="entry name" value="Prot_kinase_dom"/>
</dbReference>
<keyword evidence="5" id="KW-0067">ATP-binding</keyword>
<feature type="domain" description="Protein kinase" evidence="6">
    <location>
        <begin position="277"/>
        <end position="537"/>
    </location>
</feature>
<proteinExistence type="predicted"/>
<reference evidence="7" key="1">
    <citation type="submission" date="2021-04" db="EMBL/GenBank/DDBJ databases">
        <title>Biosynthetic gene clusters of Dactylosporangioum roseum.</title>
        <authorList>
            <person name="Hartkoorn R.C."/>
            <person name="Beaudoing E."/>
            <person name="Hot D."/>
            <person name="Moureu S."/>
        </authorList>
    </citation>
    <scope>NUCLEOTIDE SEQUENCE</scope>
    <source>
        <strain evidence="7">NRRL B-16295</strain>
    </source>
</reference>
<dbReference type="SUPFAM" id="SSF56112">
    <property type="entry name" value="Protein kinase-like (PK-like)"/>
    <property type="match status" value="1"/>
</dbReference>
<organism evidence="7 8">
    <name type="scientific">Dactylosporangium roseum</name>
    <dbReference type="NCBI Taxonomy" id="47989"/>
    <lineage>
        <taxon>Bacteria</taxon>
        <taxon>Bacillati</taxon>
        <taxon>Actinomycetota</taxon>
        <taxon>Actinomycetes</taxon>
        <taxon>Micromonosporales</taxon>
        <taxon>Micromonosporaceae</taxon>
        <taxon>Dactylosporangium</taxon>
    </lineage>
</organism>
<evidence type="ECO:0000256" key="3">
    <source>
        <dbReference type="ARBA" id="ARBA00022741"/>
    </source>
</evidence>
<dbReference type="Gene3D" id="1.10.510.10">
    <property type="entry name" value="Transferase(Phosphotransferase) domain 1"/>
    <property type="match status" value="1"/>
</dbReference>
<dbReference type="RefSeq" id="WP_260726411.1">
    <property type="nucleotide sequence ID" value="NZ_BAAABS010000035.1"/>
</dbReference>
<dbReference type="Proteomes" id="UP001058271">
    <property type="component" value="Chromosome"/>
</dbReference>
<evidence type="ECO:0000256" key="5">
    <source>
        <dbReference type="ARBA" id="ARBA00022840"/>
    </source>
</evidence>
<keyword evidence="2" id="KW-0808">Transferase</keyword>
<dbReference type="PROSITE" id="PS50011">
    <property type="entry name" value="PROTEIN_KINASE_DOM"/>
    <property type="match status" value="1"/>
</dbReference>
<dbReference type="PANTHER" id="PTHR43671:SF13">
    <property type="entry name" value="SERINE_THREONINE-PROTEIN KINASE NEK2"/>
    <property type="match status" value="1"/>
</dbReference>
<evidence type="ECO:0000256" key="1">
    <source>
        <dbReference type="ARBA" id="ARBA00012513"/>
    </source>
</evidence>
<dbReference type="EC" id="2.7.11.1" evidence="1"/>
<evidence type="ECO:0000313" key="7">
    <source>
        <dbReference type="EMBL" id="UWZ37063.1"/>
    </source>
</evidence>